<dbReference type="PANTHER" id="PTHR28037">
    <property type="entry name" value="ALCOHOL O-ACETYLTRANSFERASE 1-RELATED"/>
    <property type="match status" value="1"/>
</dbReference>
<name>A0ABP2P957_9BURK</name>
<comment type="catalytic activity">
    <reaction evidence="3">
        <text>2 a mycocerosyl-[mycocerosic acid synthase] + a phthiodiolone = a dimycocerosyl phthiodiolone + 2 holo-[mycocerosic acid synthase].</text>
        <dbReference type="EC" id="2.3.1.282"/>
    </reaction>
</comment>
<comment type="similarity">
    <text evidence="4">Belongs to the acyltransferase PapA5 family.</text>
</comment>
<comment type="caution">
    <text evidence="13">The sequence shown here is derived from an EMBL/GenBank/DDBJ whole genome shotgun (WGS) entry which is preliminary data.</text>
</comment>
<evidence type="ECO:0000313" key="14">
    <source>
        <dbReference type="Proteomes" id="UP000004980"/>
    </source>
</evidence>
<evidence type="ECO:0000256" key="2">
    <source>
        <dbReference type="ARBA" id="ARBA00000625"/>
    </source>
</evidence>
<evidence type="ECO:0000259" key="12">
    <source>
        <dbReference type="Pfam" id="PF16911"/>
    </source>
</evidence>
<dbReference type="SUPFAM" id="SSF52777">
    <property type="entry name" value="CoA-dependent acyltransferases"/>
    <property type="match status" value="2"/>
</dbReference>
<keyword evidence="8" id="KW-0012">Acyltransferase</keyword>
<dbReference type="GeneID" id="55531365"/>
<accession>A0ABP2P957</accession>
<dbReference type="Gene3D" id="3.30.559.10">
    <property type="entry name" value="Chloramphenicol acetyltransferase-like domain"/>
    <property type="match status" value="1"/>
</dbReference>
<evidence type="ECO:0000256" key="3">
    <source>
        <dbReference type="ARBA" id="ARBA00001907"/>
    </source>
</evidence>
<comment type="catalytic activity">
    <reaction evidence="2">
        <text>2 a mycocerosyl-[mycocerosic acid synthase] + a phenolphthiocerol = a dimycocerosyl phenolphthiocerol + 2 holo-[mycocerosic acid synthase].</text>
        <dbReference type="EC" id="2.3.1.282"/>
    </reaction>
</comment>
<reference evidence="13 14" key="1">
    <citation type="journal article" date="2012" name="J. Bacteriol.">
        <title>Draft Genome Sequence of the Soil Bacterium Burkholderia terrae Strain BS001, Which Interacts with Fungal Surface Structures.</title>
        <authorList>
            <person name="Nazir R."/>
            <person name="Hansen M.A."/>
            <person name="Sorensen S."/>
            <person name="van Elsas J.D."/>
        </authorList>
    </citation>
    <scope>NUCLEOTIDE SEQUENCE [LARGE SCALE GENOMIC DNA]</scope>
    <source>
        <strain evidence="13 14">BS001</strain>
    </source>
</reference>
<dbReference type="Gene3D" id="3.30.559.30">
    <property type="entry name" value="Nonribosomal peptide synthetase, condensation domain"/>
    <property type="match status" value="1"/>
</dbReference>
<dbReference type="RefSeq" id="WP_009770645.1">
    <property type="nucleotide sequence ID" value="NZ_AKAU01000282.1"/>
</dbReference>
<feature type="domain" description="Phthiocerol/phthiodiolone dimycocerosyl transferase C-terminal" evidence="12">
    <location>
        <begin position="214"/>
        <end position="368"/>
    </location>
</feature>
<gene>
    <name evidence="13" type="ORF">WQE_44808</name>
</gene>
<dbReference type="PANTHER" id="PTHR28037:SF1">
    <property type="entry name" value="ALCOHOL O-ACETYLTRANSFERASE 1-RELATED"/>
    <property type="match status" value="1"/>
</dbReference>
<keyword evidence="7" id="KW-0808">Transferase</keyword>
<proteinExistence type="inferred from homology"/>
<evidence type="ECO:0000313" key="13">
    <source>
        <dbReference type="EMBL" id="EIM94226.1"/>
    </source>
</evidence>
<dbReference type="Pfam" id="PF16911">
    <property type="entry name" value="PapA_C"/>
    <property type="match status" value="1"/>
</dbReference>
<evidence type="ECO:0000256" key="4">
    <source>
        <dbReference type="ARBA" id="ARBA00006558"/>
    </source>
</evidence>
<sequence>MQSLCERPSQDQARAARRIYREASPTEMTYIRTGLLVVSRSSIAGSISREQFDTAIACLEARYGILRSVVENGQFVERVDESSAVESWLSPDACSVDALYATLLNAELDTGKRIYSVHVIAGEDALDIFMLSSHAVTDATSLVELHSCLVHICDCIVRGTRPTLAPQPFPVPVDAAVNRSLASLSGGCIGDPAAYSGAFAEIPMRAPYDGGPVTHRLEQTVINAADMQRISAAAHAHGSSVHSLLLAAFALAIGDVAKEQPRRILMRSSVDMRRRLEPHVSAELVFSAITGHITPVPDLDRPLFEIARHIFGEIHEGVVNGLIFRDYANYAKVFGSTQQAPVALNISDMQAVTFHWPTQQLNVTGFEYACGWLKKFPNVSVSVLDGRLIANTVYVEQFVDPTIMRAISERVVDRLVSAIRPPEVRDEVDNK</sequence>
<evidence type="ECO:0000256" key="5">
    <source>
        <dbReference type="ARBA" id="ARBA00012866"/>
    </source>
</evidence>
<evidence type="ECO:0000256" key="9">
    <source>
        <dbReference type="ARBA" id="ARBA00030465"/>
    </source>
</evidence>
<organism evidence="13 14">
    <name type="scientific">Paraburkholderia hospita</name>
    <dbReference type="NCBI Taxonomy" id="169430"/>
    <lineage>
        <taxon>Bacteria</taxon>
        <taxon>Pseudomonadati</taxon>
        <taxon>Pseudomonadota</taxon>
        <taxon>Betaproteobacteria</taxon>
        <taxon>Burkholderiales</taxon>
        <taxon>Burkholderiaceae</taxon>
        <taxon>Paraburkholderia</taxon>
    </lineage>
</organism>
<dbReference type="InterPro" id="IPR023213">
    <property type="entry name" value="CAT-like_dom_sf"/>
</dbReference>
<keyword evidence="14" id="KW-1185">Reference proteome</keyword>
<evidence type="ECO:0000256" key="7">
    <source>
        <dbReference type="ARBA" id="ARBA00022679"/>
    </source>
</evidence>
<dbReference type="EC" id="2.3.1.282" evidence="5"/>
<evidence type="ECO:0000256" key="11">
    <source>
        <dbReference type="ARBA" id="ARBA00033407"/>
    </source>
</evidence>
<protein>
    <recommendedName>
        <fullName evidence="6">Phthiocerol/phthiodiolone dimycocerosyl transferase</fullName>
        <ecNumber evidence="5">2.3.1.282</ecNumber>
    </recommendedName>
    <alternativeName>
        <fullName evidence="11">Acyltransferase PapA5</fullName>
    </alternativeName>
    <alternativeName>
        <fullName evidence="9">Phthiocerol/phthiodiolone O-acyltransferase</fullName>
    </alternativeName>
    <alternativeName>
        <fullName evidence="10">Polyketide synthase-associated protein A5</fullName>
    </alternativeName>
</protein>
<evidence type="ECO:0000256" key="10">
    <source>
        <dbReference type="ARBA" id="ARBA00032317"/>
    </source>
</evidence>
<evidence type="ECO:0000256" key="1">
    <source>
        <dbReference type="ARBA" id="ARBA00000026"/>
    </source>
</evidence>
<dbReference type="InterPro" id="IPR052058">
    <property type="entry name" value="Alcohol_O-acetyltransferase"/>
</dbReference>
<evidence type="ECO:0000256" key="8">
    <source>
        <dbReference type="ARBA" id="ARBA00023315"/>
    </source>
</evidence>
<dbReference type="Proteomes" id="UP000004980">
    <property type="component" value="Unassembled WGS sequence"/>
</dbReference>
<dbReference type="InterPro" id="IPR031641">
    <property type="entry name" value="PapA_C"/>
</dbReference>
<evidence type="ECO:0000256" key="6">
    <source>
        <dbReference type="ARBA" id="ARBA00013449"/>
    </source>
</evidence>
<dbReference type="EMBL" id="AKAU01000282">
    <property type="protein sequence ID" value="EIM94226.1"/>
    <property type="molecule type" value="Genomic_DNA"/>
</dbReference>
<comment type="catalytic activity">
    <reaction evidence="1">
        <text>2 a mycocerosyl-[mycocerosic acid synthase] + a phthiocerol = a dimycocerosyl phthiocerol + 2 holo-[mycocerosic acid synthase].</text>
        <dbReference type="EC" id="2.3.1.282"/>
    </reaction>
</comment>